<sequence length="150" mass="16644">MTANIYSFANIRIRNYRPIFRKSPIRYLVTGDSRYEVEGGKTPLADTTTPPAESSPGCGMCVRSSGQETSEPPQQQQQQSSQQQPPKSSISPANCVPTIMDVTRLQEKRAIPDTRSGDGDSVQNIKIRDTEVFRSQLISKKSHDLTLDEA</sequence>
<feature type="region of interest" description="Disordered" evidence="1">
    <location>
        <begin position="34"/>
        <end position="95"/>
    </location>
</feature>
<organism evidence="2 3">
    <name type="scientific">Trichonephila clavata</name>
    <name type="common">Joro spider</name>
    <name type="synonym">Nephila clavata</name>
    <dbReference type="NCBI Taxonomy" id="2740835"/>
    <lineage>
        <taxon>Eukaryota</taxon>
        <taxon>Metazoa</taxon>
        <taxon>Ecdysozoa</taxon>
        <taxon>Arthropoda</taxon>
        <taxon>Chelicerata</taxon>
        <taxon>Arachnida</taxon>
        <taxon>Araneae</taxon>
        <taxon>Araneomorphae</taxon>
        <taxon>Entelegynae</taxon>
        <taxon>Araneoidea</taxon>
        <taxon>Nephilidae</taxon>
        <taxon>Trichonephila</taxon>
    </lineage>
</organism>
<dbReference type="OrthoDB" id="6436105at2759"/>
<keyword evidence="3" id="KW-1185">Reference proteome</keyword>
<dbReference type="EMBL" id="BMAO01023839">
    <property type="protein sequence ID" value="GFQ91232.1"/>
    <property type="molecule type" value="Genomic_DNA"/>
</dbReference>
<proteinExistence type="predicted"/>
<dbReference type="Proteomes" id="UP000887116">
    <property type="component" value="Unassembled WGS sequence"/>
</dbReference>
<protein>
    <submittedName>
        <fullName evidence="2">Uncharacterized protein</fullName>
    </submittedName>
</protein>
<evidence type="ECO:0000313" key="2">
    <source>
        <dbReference type="EMBL" id="GFQ91232.1"/>
    </source>
</evidence>
<evidence type="ECO:0000256" key="1">
    <source>
        <dbReference type="SAM" id="MobiDB-lite"/>
    </source>
</evidence>
<reference evidence="2" key="1">
    <citation type="submission" date="2020-07" db="EMBL/GenBank/DDBJ databases">
        <title>Multicomponent nature underlies the extraordinary mechanical properties of spider dragline silk.</title>
        <authorList>
            <person name="Kono N."/>
            <person name="Nakamura H."/>
            <person name="Mori M."/>
            <person name="Yoshida Y."/>
            <person name="Ohtoshi R."/>
            <person name="Malay A.D."/>
            <person name="Moran D.A.P."/>
            <person name="Tomita M."/>
            <person name="Numata K."/>
            <person name="Arakawa K."/>
        </authorList>
    </citation>
    <scope>NUCLEOTIDE SEQUENCE</scope>
</reference>
<evidence type="ECO:0000313" key="3">
    <source>
        <dbReference type="Proteomes" id="UP000887116"/>
    </source>
</evidence>
<gene>
    <name evidence="2" type="ORF">TNCT_114101</name>
</gene>
<accession>A0A8X6IBE6</accession>
<name>A0A8X6IBE6_TRICU</name>
<comment type="caution">
    <text evidence="2">The sequence shown here is derived from an EMBL/GenBank/DDBJ whole genome shotgun (WGS) entry which is preliminary data.</text>
</comment>
<dbReference type="AlphaFoldDB" id="A0A8X6IBE6"/>
<feature type="compositionally biased region" description="Low complexity" evidence="1">
    <location>
        <begin position="64"/>
        <end position="92"/>
    </location>
</feature>